<dbReference type="EMBL" id="JAPMOU010000008">
    <property type="protein sequence ID" value="MDE1462038.1"/>
    <property type="molecule type" value="Genomic_DNA"/>
</dbReference>
<evidence type="ECO:0000313" key="3">
    <source>
        <dbReference type="Proteomes" id="UP001528823"/>
    </source>
</evidence>
<dbReference type="PANTHER" id="PTHR33840:SF1">
    <property type="entry name" value="TLE1 PHOSPHOLIPASE DOMAIN-CONTAINING PROTEIN"/>
    <property type="match status" value="1"/>
</dbReference>
<dbReference type="SUPFAM" id="SSF53474">
    <property type="entry name" value="alpha/beta-Hydrolases"/>
    <property type="match status" value="1"/>
</dbReference>
<dbReference type="PANTHER" id="PTHR33840">
    <property type="match status" value="1"/>
</dbReference>
<protein>
    <submittedName>
        <fullName evidence="2">DUF2235 domain-containing protein</fullName>
    </submittedName>
</protein>
<dbReference type="RefSeq" id="WP_274688397.1">
    <property type="nucleotide sequence ID" value="NZ_JAPMOU010000008.1"/>
</dbReference>
<dbReference type="Proteomes" id="UP001528823">
    <property type="component" value="Unassembled WGS sequence"/>
</dbReference>
<dbReference type="InterPro" id="IPR029058">
    <property type="entry name" value="AB_hydrolase_fold"/>
</dbReference>
<reference evidence="2 3" key="1">
    <citation type="submission" date="2022-11" db="EMBL/GenBank/DDBJ databases">
        <title>Spartinivicinus poritis sp. nov., isolated from scleractinian coral Porites lutea.</title>
        <authorList>
            <person name="Zhang G."/>
            <person name="Cai L."/>
            <person name="Wei Q."/>
        </authorList>
    </citation>
    <scope>NUCLEOTIDE SEQUENCE [LARGE SCALE GENOMIC DNA]</scope>
    <source>
        <strain evidence="2 3">A2-2</strain>
    </source>
</reference>
<evidence type="ECO:0000259" key="1">
    <source>
        <dbReference type="Pfam" id="PF09994"/>
    </source>
</evidence>
<dbReference type="Pfam" id="PF09994">
    <property type="entry name" value="T6SS_Tle1-like_cat"/>
    <property type="match status" value="1"/>
</dbReference>
<organism evidence="2 3">
    <name type="scientific">Spartinivicinus poritis</name>
    <dbReference type="NCBI Taxonomy" id="2994640"/>
    <lineage>
        <taxon>Bacteria</taxon>
        <taxon>Pseudomonadati</taxon>
        <taxon>Pseudomonadota</taxon>
        <taxon>Gammaproteobacteria</taxon>
        <taxon>Oceanospirillales</taxon>
        <taxon>Zooshikellaceae</taxon>
        <taxon>Spartinivicinus</taxon>
    </lineage>
</organism>
<proteinExistence type="predicted"/>
<sequence length="338" mass="38262">MSKNIVLCFDGTWNRPDDPDDEISQETNVRLFYKQLINNSQPKVASDQQVAFYDEGVGCHWYDRIRGGISGFGLTKNILEGYYHLCHSYQKGDRVALIGFSRGAFTARSLAGLIYSCGLISTAALSEHTIEEAWEVYKEAEKPEKDLYKARHIPCPIEMIGVWDTVGSLGIPIGLLKKISDKLVQFHDTCLNPEVKAAYHALAIDEQRSTFEPTLWEDTSQSPNQTIEQVWFAGVHADIGGGYLKRHHSNVSLAWMINKAKQHQLLFKEPLIPLTHDVSQPHHDSYHLLFGRKKRRVASTTDRVHQTVQEKINTTTAYIPLALVDRESEGLSPYQIVK</sequence>
<comment type="caution">
    <text evidence="2">The sequence shown here is derived from an EMBL/GenBank/DDBJ whole genome shotgun (WGS) entry which is preliminary data.</text>
</comment>
<dbReference type="InterPro" id="IPR018712">
    <property type="entry name" value="Tle1-like_cat"/>
</dbReference>
<evidence type="ECO:0000313" key="2">
    <source>
        <dbReference type="EMBL" id="MDE1462038.1"/>
    </source>
</evidence>
<keyword evidence="3" id="KW-1185">Reference proteome</keyword>
<accession>A0ABT5U6P4</accession>
<gene>
    <name evidence="2" type="ORF">ORQ98_08645</name>
</gene>
<name>A0ABT5U6P4_9GAMM</name>
<feature type="domain" description="T6SS Phospholipase effector Tle1-like catalytic" evidence="1">
    <location>
        <begin position="3"/>
        <end position="258"/>
    </location>
</feature>